<dbReference type="FunFam" id="3.90.199.10:FF:000001">
    <property type="entry name" value="DNA gyrase subunit A"/>
    <property type="match status" value="1"/>
</dbReference>
<evidence type="ECO:0000256" key="8">
    <source>
        <dbReference type="ARBA" id="ARBA00023235"/>
    </source>
</evidence>
<keyword evidence="6 9" id="KW-0799">Topoisomerase</keyword>
<dbReference type="InterPro" id="IPR006691">
    <property type="entry name" value="GyrA/parC_rep"/>
</dbReference>
<keyword evidence="5 9" id="KW-0067">ATP-binding</keyword>
<evidence type="ECO:0000256" key="3">
    <source>
        <dbReference type="ARBA" id="ARBA00022490"/>
    </source>
</evidence>
<dbReference type="FunFam" id="3.30.1360.40:FF:000002">
    <property type="entry name" value="DNA gyrase subunit A"/>
    <property type="match status" value="1"/>
</dbReference>
<dbReference type="CDD" id="cd00187">
    <property type="entry name" value="TOP4c"/>
    <property type="match status" value="1"/>
</dbReference>
<dbReference type="Gene3D" id="1.10.268.10">
    <property type="entry name" value="Topoisomerase, domain 3"/>
    <property type="match status" value="1"/>
</dbReference>
<organism evidence="12">
    <name type="scientific">Moorella thermoacetica Y72</name>
    <dbReference type="NCBI Taxonomy" id="1325331"/>
    <lineage>
        <taxon>Bacteria</taxon>
        <taxon>Bacillati</taxon>
        <taxon>Bacillota</taxon>
        <taxon>Clostridia</taxon>
        <taxon>Neomoorellales</taxon>
        <taxon>Neomoorellaceae</taxon>
        <taxon>Neomoorella</taxon>
    </lineage>
</organism>
<dbReference type="NCBIfam" id="NF004044">
    <property type="entry name" value="PRK05561.1"/>
    <property type="match status" value="1"/>
</dbReference>
<evidence type="ECO:0000256" key="4">
    <source>
        <dbReference type="ARBA" id="ARBA00022741"/>
    </source>
</evidence>
<dbReference type="InterPro" id="IPR013758">
    <property type="entry name" value="Topo_IIA_A/C_ab"/>
</dbReference>
<keyword evidence="8 9" id="KW-0413">Isomerase</keyword>
<evidence type="ECO:0000256" key="6">
    <source>
        <dbReference type="ARBA" id="ARBA00023029"/>
    </source>
</evidence>
<dbReference type="PROSITE" id="PS52040">
    <property type="entry name" value="TOPO_IIA"/>
    <property type="match status" value="1"/>
</dbReference>
<evidence type="ECO:0000256" key="2">
    <source>
        <dbReference type="ARBA" id="ARBA00008263"/>
    </source>
</evidence>
<keyword evidence="4 9" id="KW-0547">Nucleotide-binding</keyword>
<dbReference type="SMART" id="SM00434">
    <property type="entry name" value="TOP4c"/>
    <property type="match status" value="1"/>
</dbReference>
<dbReference type="HAMAP" id="MF_01897">
    <property type="entry name" value="GyrA"/>
    <property type="match status" value="1"/>
</dbReference>
<accession>A0A0S6U9W4</accession>
<dbReference type="EMBL" id="DF238840">
    <property type="protein sequence ID" value="GAF25770.1"/>
    <property type="molecule type" value="Genomic_DNA"/>
</dbReference>
<comment type="catalytic activity">
    <reaction evidence="1 9 10">
        <text>ATP-dependent breakage, passage and rejoining of double-stranded DNA.</text>
        <dbReference type="EC" id="5.6.2.2"/>
    </reaction>
</comment>
<proteinExistence type="inferred from homology"/>
<dbReference type="SUPFAM" id="SSF101904">
    <property type="entry name" value="GyrA/ParC C-terminal domain-like"/>
    <property type="match status" value="1"/>
</dbReference>
<dbReference type="EC" id="5.6.2.2" evidence="9"/>
<reference evidence="12" key="1">
    <citation type="journal article" date="2014" name="Gene">
        <title>Genome-guided analysis of transformation efficiency and carbon dioxide assimilation by Moorella thermoacetica Y72.</title>
        <authorList>
            <person name="Tsukahara K."/>
            <person name="Kita A."/>
            <person name="Nakashimada Y."/>
            <person name="Hoshino T."/>
            <person name="Murakami K."/>
        </authorList>
    </citation>
    <scope>NUCLEOTIDE SEQUENCE [LARGE SCALE GENOMIC DNA]</scope>
    <source>
        <strain evidence="12">Y72</strain>
    </source>
</reference>
<dbReference type="GO" id="GO:0003677">
    <property type="term" value="F:DNA binding"/>
    <property type="evidence" value="ECO:0007669"/>
    <property type="project" value="UniProtKB-UniRule"/>
</dbReference>
<dbReference type="Gene3D" id="2.120.10.90">
    <property type="entry name" value="DNA gyrase/topoisomerase IV, subunit A, C-terminal"/>
    <property type="match status" value="1"/>
</dbReference>
<protein>
    <recommendedName>
        <fullName evidence="9">DNA gyrase subunit A</fullName>
        <ecNumber evidence="9">5.6.2.2</ecNumber>
    </recommendedName>
</protein>
<dbReference type="Gene3D" id="3.30.1360.40">
    <property type="match status" value="1"/>
</dbReference>
<dbReference type="InterPro" id="IPR002205">
    <property type="entry name" value="Topo_IIA_dom_A"/>
</dbReference>
<evidence type="ECO:0000256" key="10">
    <source>
        <dbReference type="PROSITE-ProRule" id="PRU01384"/>
    </source>
</evidence>
<dbReference type="GO" id="GO:0005524">
    <property type="term" value="F:ATP binding"/>
    <property type="evidence" value="ECO:0007669"/>
    <property type="project" value="UniProtKB-UniRule"/>
</dbReference>
<dbReference type="InterPro" id="IPR050220">
    <property type="entry name" value="Type_II_DNA_Topoisomerases"/>
</dbReference>
<comment type="miscellaneous">
    <text evidence="9">Few gyrases are as efficient as E.coli at forming negative supercoils. Not all organisms have 2 type II topoisomerases; in organisms with a single type II topoisomerase this enzyme also has to decatenate newly replicated chromosomes.</text>
</comment>
<dbReference type="InterPro" id="IPR005743">
    <property type="entry name" value="GyrA"/>
</dbReference>
<evidence type="ECO:0000256" key="7">
    <source>
        <dbReference type="ARBA" id="ARBA00023125"/>
    </source>
</evidence>
<dbReference type="PANTHER" id="PTHR43493:SF5">
    <property type="entry name" value="DNA GYRASE SUBUNIT A, CHLOROPLASTIC_MITOCHONDRIAL"/>
    <property type="match status" value="1"/>
</dbReference>
<dbReference type="AlphaFoldDB" id="A0A0S6U9W4"/>
<dbReference type="NCBIfam" id="TIGR01063">
    <property type="entry name" value="gyrA"/>
    <property type="match status" value="1"/>
</dbReference>
<feature type="domain" description="Topo IIA-type catalytic" evidence="11">
    <location>
        <begin position="43"/>
        <end position="507"/>
    </location>
</feature>
<evidence type="ECO:0000256" key="5">
    <source>
        <dbReference type="ARBA" id="ARBA00022840"/>
    </source>
</evidence>
<dbReference type="GO" id="GO:0009330">
    <property type="term" value="C:DNA topoisomerase type II (double strand cut, ATP-hydrolyzing) complex"/>
    <property type="evidence" value="ECO:0007669"/>
    <property type="project" value="TreeGrafter"/>
</dbReference>
<sequence length="814" mass="91563">MAKEGGKYLALETSGKIMPVILEEEMKRSYIDYAMSVIVGRALPDVRDGLKPVHRRILYAMYEEGLTPDKPYKKSAVVVGTVLARYHPHGDAAVYETMVRLAQDFACRYPLIDGHGNFGSVDGDSPAAMRYTEARLSKLALTMLADIDKDTVDFVDNYDGSLKEPVVLPARIPQLLVNGSAGIAVGMATNIPPHNLGEVIDALVLLIDKPDADLKEITKIIKGPDFPTAGLIIGREGIRNAYRTGRGSIKVRAKAQVETLSNGKSQIVVTEIPYQVNKARLVQSIGDLVREKKIDGIVDLRDESDRTGMRIVIELRRDVQPKVILNQLYKHTQMQENFGVIMLALVDGRPRVLNLREMLTLYLDHQKEVITRRTRYLLAQAEARAHIVAGLRIAIQFLDEVIRIIRQAPNEPEACRGLMERFQLSDKQAKAIVDMRLGRLTALEREKLEEEWQELQKRIAYYQEVLASEARVYAIVRDELLEIKRKFADPRRTQIVLEEENLELEDLIAREDIVVTLTHRGYIKRQPVDTYRSQKRGGRGIQAMGTREEDIVRDIFVTTTHHYLLFFTNQGRVFRLRGHEIPEAGRQARGTPLVNLLYLNKGETITAVIPIRELEEDSYLLMATRKGIVKKTSLGEYHTSRRDGLLAINLDEDDDLVGVLRTEGNNEVMLVTRRGKAIRFGEDEVRPMGRAARGVRGIALDDDDLVVGLVKVREDAELVVVSERGFGKRTTLEEYRPQGRGGKGIITMNITDRTGPVAAVAVVKLEDELMLISAEGILIRLGVEDISRQGRNTQGVTLMRLEPSDRVVAMARIQ</sequence>
<dbReference type="InterPro" id="IPR035516">
    <property type="entry name" value="Gyrase/topoIV_suA_C"/>
</dbReference>
<dbReference type="FunFam" id="1.10.268.10:FF:000001">
    <property type="entry name" value="DNA gyrase subunit A"/>
    <property type="match status" value="1"/>
</dbReference>
<dbReference type="GO" id="GO:0005737">
    <property type="term" value="C:cytoplasm"/>
    <property type="evidence" value="ECO:0007669"/>
    <property type="project" value="UniProtKB-SubCell"/>
</dbReference>
<dbReference type="Gene3D" id="3.90.199.10">
    <property type="entry name" value="Topoisomerase II, domain 5"/>
    <property type="match status" value="1"/>
</dbReference>
<comment type="similarity">
    <text evidence="2 9">Belongs to the type II topoisomerase GyrA/ParC subunit family.</text>
</comment>
<dbReference type="RefSeq" id="WP_051498624.1">
    <property type="nucleotide sequence ID" value="NZ_DF238840.1"/>
</dbReference>
<dbReference type="FunFam" id="2.120.10.90:FF:000004">
    <property type="entry name" value="DNA gyrase subunit A"/>
    <property type="match status" value="1"/>
</dbReference>
<feature type="active site" description="O-(5'-phospho-DNA)-tyrosine intermediate" evidence="9 10">
    <location>
        <position position="131"/>
    </location>
</feature>
<feature type="short sequence motif" description="GyrA-box" evidence="9">
    <location>
        <begin position="534"/>
        <end position="540"/>
    </location>
</feature>
<dbReference type="Pfam" id="PF03989">
    <property type="entry name" value="DNA_gyraseA_C"/>
    <property type="match status" value="6"/>
</dbReference>
<dbReference type="Proteomes" id="UP000063718">
    <property type="component" value="Unassembled WGS sequence"/>
</dbReference>
<dbReference type="InterPro" id="IPR013757">
    <property type="entry name" value="Topo_IIA_A_a_sf"/>
</dbReference>
<dbReference type="PANTHER" id="PTHR43493">
    <property type="entry name" value="DNA GYRASE/TOPOISOMERASE SUBUNIT A"/>
    <property type="match status" value="1"/>
</dbReference>
<dbReference type="Pfam" id="PF00521">
    <property type="entry name" value="DNA_topoisoIV"/>
    <property type="match status" value="1"/>
</dbReference>
<gene>
    <name evidence="9" type="primary">gyrA</name>
    <name evidence="12" type="ORF">MTY_1107</name>
</gene>
<comment type="function">
    <text evidence="9">A type II topoisomerase that negatively supercoils closed circular double-stranded (ds) DNA in an ATP-dependent manner to modulate DNA topology and maintain chromosomes in an underwound state. Negative supercoiling favors strand separation, and DNA replication, transcription, recombination and repair, all of which involve strand separation. Also able to catalyze the interconversion of other topological isomers of dsDNA rings, including catenanes and knotted rings. Type II topoisomerases break and join 2 DNA strands simultaneously in an ATP-dependent manner.</text>
</comment>
<keyword evidence="3 9" id="KW-0963">Cytoplasm</keyword>
<dbReference type="GO" id="GO:0006261">
    <property type="term" value="P:DNA-templated DNA replication"/>
    <property type="evidence" value="ECO:0007669"/>
    <property type="project" value="UniProtKB-UniRule"/>
</dbReference>
<dbReference type="SUPFAM" id="SSF56719">
    <property type="entry name" value="Type II DNA topoisomerase"/>
    <property type="match status" value="1"/>
</dbReference>
<evidence type="ECO:0000259" key="11">
    <source>
        <dbReference type="PROSITE" id="PS52040"/>
    </source>
</evidence>
<evidence type="ECO:0000256" key="1">
    <source>
        <dbReference type="ARBA" id="ARBA00000185"/>
    </source>
</evidence>
<keyword evidence="7 9" id="KW-0238">DNA-binding</keyword>
<dbReference type="GO" id="GO:0005694">
    <property type="term" value="C:chromosome"/>
    <property type="evidence" value="ECO:0007669"/>
    <property type="project" value="InterPro"/>
</dbReference>
<comment type="subunit">
    <text evidence="9">Heterotetramer, composed of two GyrA and two GyrB chains. In the heterotetramer, GyrA contains the active site tyrosine that forms a transient covalent intermediate with DNA, while GyrB binds cofactors and catalyzes ATP hydrolysis.</text>
</comment>
<dbReference type="InterPro" id="IPR013760">
    <property type="entry name" value="Topo_IIA-like_dom_sf"/>
</dbReference>
<dbReference type="GO" id="GO:0006265">
    <property type="term" value="P:DNA topological change"/>
    <property type="evidence" value="ECO:0007669"/>
    <property type="project" value="UniProtKB-UniRule"/>
</dbReference>
<evidence type="ECO:0000256" key="9">
    <source>
        <dbReference type="HAMAP-Rule" id="MF_01897"/>
    </source>
</evidence>
<dbReference type="NCBIfam" id="NF004043">
    <property type="entry name" value="PRK05560.1"/>
    <property type="match status" value="1"/>
</dbReference>
<dbReference type="GO" id="GO:0034335">
    <property type="term" value="F:DNA negative supercoiling activity"/>
    <property type="evidence" value="ECO:0007669"/>
    <property type="project" value="UniProtKB-ARBA"/>
</dbReference>
<comment type="subcellular location">
    <subcellularLocation>
        <location evidence="9">Cytoplasm</location>
    </subcellularLocation>
</comment>
<name>A0A0S6U9W4_NEOTH</name>
<evidence type="ECO:0000313" key="12">
    <source>
        <dbReference type="EMBL" id="GAF25770.1"/>
    </source>
</evidence>